<dbReference type="Pfam" id="PF04231">
    <property type="entry name" value="Endonuclease_1"/>
    <property type="match status" value="1"/>
</dbReference>
<evidence type="ECO:0000259" key="6">
    <source>
        <dbReference type="Pfam" id="PF18962"/>
    </source>
</evidence>
<dbReference type="NCBIfam" id="TIGR04183">
    <property type="entry name" value="Por_Secre_tail"/>
    <property type="match status" value="1"/>
</dbReference>
<reference evidence="7 8" key="1">
    <citation type="submission" date="2018-03" db="EMBL/GenBank/DDBJ databases">
        <title>Mesoflavibacter sp. HG37 and Mesoflavibacter sp. HG96 sp.nov., two marine bacteria isolated from seawater of Western Pacific Ocean.</title>
        <authorList>
            <person name="Cheng H."/>
            <person name="Wu Y.-H."/>
            <person name="Guo L.-L."/>
            <person name="Xu X.-W."/>
        </authorList>
    </citation>
    <scope>NUCLEOTIDE SEQUENCE [LARGE SCALE GENOMIC DNA]</scope>
    <source>
        <strain evidence="7 8">KCTC 32269</strain>
    </source>
</reference>
<dbReference type="GO" id="GO:0016787">
    <property type="term" value="F:hydrolase activity"/>
    <property type="evidence" value="ECO:0007669"/>
    <property type="project" value="UniProtKB-KW"/>
</dbReference>
<dbReference type="GO" id="GO:0004518">
    <property type="term" value="F:nuclease activity"/>
    <property type="evidence" value="ECO:0007669"/>
    <property type="project" value="UniProtKB-KW"/>
</dbReference>
<keyword evidence="4" id="KW-0378">Hydrolase</keyword>
<dbReference type="OrthoDB" id="5485925at2"/>
<dbReference type="PANTHER" id="PTHR33607:SF2">
    <property type="entry name" value="ENDONUCLEASE-1"/>
    <property type="match status" value="1"/>
</dbReference>
<dbReference type="AlphaFoldDB" id="A0A2T1N591"/>
<dbReference type="InterPro" id="IPR026444">
    <property type="entry name" value="Secre_tail"/>
</dbReference>
<dbReference type="InterPro" id="IPR044925">
    <property type="entry name" value="His-Me_finger_sf"/>
</dbReference>
<dbReference type="SUPFAM" id="SSF54060">
    <property type="entry name" value="His-Me finger endonucleases"/>
    <property type="match status" value="1"/>
</dbReference>
<feature type="chain" id="PRO_5015487793" evidence="5">
    <location>
        <begin position="20"/>
        <end position="379"/>
    </location>
</feature>
<dbReference type="Pfam" id="PF18962">
    <property type="entry name" value="Por_Secre_tail"/>
    <property type="match status" value="1"/>
</dbReference>
<proteinExistence type="inferred from homology"/>
<evidence type="ECO:0000256" key="5">
    <source>
        <dbReference type="SAM" id="SignalP"/>
    </source>
</evidence>
<keyword evidence="8" id="KW-1185">Reference proteome</keyword>
<dbReference type="InterPro" id="IPR007346">
    <property type="entry name" value="Endonuclease-I"/>
</dbReference>
<evidence type="ECO:0000256" key="2">
    <source>
        <dbReference type="ARBA" id="ARBA00022722"/>
    </source>
</evidence>
<keyword evidence="2" id="KW-0540">Nuclease</keyword>
<evidence type="ECO:0000313" key="7">
    <source>
        <dbReference type="EMBL" id="PSG86458.1"/>
    </source>
</evidence>
<comment type="caution">
    <text evidence="7">The sequence shown here is derived from an EMBL/GenBank/DDBJ whole genome shotgun (WGS) entry which is preliminary data.</text>
</comment>
<feature type="signal peptide" evidence="5">
    <location>
        <begin position="1"/>
        <end position="19"/>
    </location>
</feature>
<dbReference type="Proteomes" id="UP000238426">
    <property type="component" value="Unassembled WGS sequence"/>
</dbReference>
<dbReference type="PANTHER" id="PTHR33607">
    <property type="entry name" value="ENDONUCLEASE-1"/>
    <property type="match status" value="1"/>
</dbReference>
<sequence length="379" mass="42734">MKKNYLLLTVLLIANSLFAQIPAGYYDSATGTGFTLKTQLKRIIDNNNDGLSPEYQSVQLSYGDLYNTYELSDVDIYYDHSGPIPATNKVILDMYSEIPSGPDNYEYIYGSAQQDDGTLGTAEGQRFNREHTIPNSVFGGSFPERSDAHFVIPSDKYINGQRNVTPYGETDNATQTFTNGTKIGLNRNADYAAGYTNTVFEPIDEFKGDIARIYFYFVTRYEDNLTSYNSYPMFDGSASQAIAQPFLDILYNWHIQDPVSQREIDRNNAIFTQHNNRNPFIDNPSYVQTIWQSVLSTKSFSLNDSDISIYPNPLTNQILTVRTPKNLNVSIFNVLGQNVFEIKVTPKNNKVNLTKLKPGVYIVKLESSSGTISKKLIIK</sequence>
<dbReference type="EMBL" id="PXOQ01000015">
    <property type="protein sequence ID" value="PSG86458.1"/>
    <property type="molecule type" value="Genomic_DNA"/>
</dbReference>
<comment type="similarity">
    <text evidence="1">Belongs to the EndA/NucM nuclease family.</text>
</comment>
<evidence type="ECO:0000256" key="4">
    <source>
        <dbReference type="ARBA" id="ARBA00022801"/>
    </source>
</evidence>
<evidence type="ECO:0000256" key="3">
    <source>
        <dbReference type="ARBA" id="ARBA00022729"/>
    </source>
</evidence>
<organism evidence="7 8">
    <name type="scientific">Aurantibacter aestuarii</name>
    <dbReference type="NCBI Taxonomy" id="1266046"/>
    <lineage>
        <taxon>Bacteria</taxon>
        <taxon>Pseudomonadati</taxon>
        <taxon>Bacteroidota</taxon>
        <taxon>Flavobacteriia</taxon>
        <taxon>Flavobacteriales</taxon>
        <taxon>Flavobacteriaceae</taxon>
        <taxon>Aurantibacter</taxon>
    </lineage>
</organism>
<accession>A0A2T1N591</accession>
<dbReference type="RefSeq" id="WP_106464198.1">
    <property type="nucleotide sequence ID" value="NZ_PXOQ01000015.1"/>
</dbReference>
<gene>
    <name evidence="7" type="ORF">C7H52_12290</name>
</gene>
<keyword evidence="3 5" id="KW-0732">Signal</keyword>
<name>A0A2T1N591_9FLAO</name>
<protein>
    <submittedName>
        <fullName evidence="7">Ribonuclease</fullName>
    </submittedName>
</protein>
<feature type="domain" description="Secretion system C-terminal sorting" evidence="6">
    <location>
        <begin position="309"/>
        <end position="378"/>
    </location>
</feature>
<evidence type="ECO:0000313" key="8">
    <source>
        <dbReference type="Proteomes" id="UP000238426"/>
    </source>
</evidence>
<evidence type="ECO:0000256" key="1">
    <source>
        <dbReference type="ARBA" id="ARBA00006429"/>
    </source>
</evidence>